<evidence type="ECO:0000313" key="8">
    <source>
        <dbReference type="EMBL" id="OHA31909.1"/>
    </source>
</evidence>
<dbReference type="Gene3D" id="3.20.20.10">
    <property type="entry name" value="Alanine racemase"/>
    <property type="match status" value="1"/>
</dbReference>
<comment type="cofactor">
    <cofactor evidence="1 4 5">
        <name>pyridoxal 5'-phosphate</name>
        <dbReference type="ChEBI" id="CHEBI:597326"/>
    </cofactor>
</comment>
<dbReference type="CDD" id="cd00430">
    <property type="entry name" value="PLPDE_III_AR"/>
    <property type="match status" value="1"/>
</dbReference>
<name>A0A1G2N943_9BACT</name>
<dbReference type="Pfam" id="PF00842">
    <property type="entry name" value="Ala_racemase_C"/>
    <property type="match status" value="1"/>
</dbReference>
<comment type="function">
    <text evidence="4">Catalyzes the interconversion of L-alanine and D-alanine. May also act on other amino acids.</text>
</comment>
<reference evidence="8 9" key="1">
    <citation type="journal article" date="2016" name="Nat. Commun.">
        <title>Thousands of microbial genomes shed light on interconnected biogeochemical processes in an aquifer system.</title>
        <authorList>
            <person name="Anantharaman K."/>
            <person name="Brown C.T."/>
            <person name="Hug L.A."/>
            <person name="Sharon I."/>
            <person name="Castelle C.J."/>
            <person name="Probst A.J."/>
            <person name="Thomas B.C."/>
            <person name="Singh A."/>
            <person name="Wilkins M.J."/>
            <person name="Karaoz U."/>
            <person name="Brodie E.L."/>
            <person name="Williams K.H."/>
            <person name="Hubbard S.S."/>
            <person name="Banfield J.F."/>
        </authorList>
    </citation>
    <scope>NUCLEOTIDE SEQUENCE [LARGE SCALE GENOMIC DNA]</scope>
</reference>
<dbReference type="Proteomes" id="UP000176221">
    <property type="component" value="Unassembled WGS sequence"/>
</dbReference>
<feature type="domain" description="Alanine racemase C-terminal" evidence="7">
    <location>
        <begin position="252"/>
        <end position="377"/>
    </location>
</feature>
<feature type="binding site" evidence="4 6">
    <location>
        <position position="321"/>
    </location>
    <ligand>
        <name>substrate</name>
    </ligand>
</feature>
<dbReference type="SUPFAM" id="SSF50621">
    <property type="entry name" value="Alanine racemase C-terminal domain-like"/>
    <property type="match status" value="1"/>
</dbReference>
<dbReference type="PANTHER" id="PTHR30511">
    <property type="entry name" value="ALANINE RACEMASE"/>
    <property type="match status" value="1"/>
</dbReference>
<dbReference type="UniPathway" id="UPA00042">
    <property type="reaction ID" value="UER00497"/>
</dbReference>
<dbReference type="InterPro" id="IPR001608">
    <property type="entry name" value="Ala_racemase_N"/>
</dbReference>
<sequence length="377" mass="41903">MTQHNGLRTWIEISIESLRHNYSLFRGIISPSTKLMAVVKSNAYGHSILDYAKNLDAFGVDFFGVDSVVEAEALRKDGIQKPLLVLGYTLPERFSEAHSKDISFTISSHDHIRMMGVSENKVPLKVHLKLDTGMHRQGFMVHEMESLISVLREAEKSGRLKVEGVYTHFSSAKNPAAPQSTFGQIDLFKEMAKKIEEGIGHAVTKHAAATGGALLFPEAHFDMVRIGIGFTGLWPSLETRHSLHEKYSLKPILSWKTIISEVKKIPAGSTVGYDQTEAVKRDTMLAICPVGYWHGFRRSLSSVGSVFIGGQSCRVLGRVSMDMIIIDCTDLRNVAVLDEVVLIDAVLGNIYEMAEASATSHYEIVTQLNPLMRRIYL</sequence>
<dbReference type="InterPro" id="IPR009006">
    <property type="entry name" value="Ala_racemase/Decarboxylase_C"/>
</dbReference>
<protein>
    <recommendedName>
        <fullName evidence="4">Alanine racemase</fullName>
        <ecNumber evidence="4">5.1.1.1</ecNumber>
    </recommendedName>
</protein>
<evidence type="ECO:0000256" key="4">
    <source>
        <dbReference type="HAMAP-Rule" id="MF_01201"/>
    </source>
</evidence>
<feature type="active site" description="Proton acceptor; specific for L-alanine" evidence="4">
    <location>
        <position position="273"/>
    </location>
</feature>
<dbReference type="GO" id="GO:0005829">
    <property type="term" value="C:cytosol"/>
    <property type="evidence" value="ECO:0007669"/>
    <property type="project" value="TreeGrafter"/>
</dbReference>
<dbReference type="HAMAP" id="MF_01201">
    <property type="entry name" value="Ala_racemase"/>
    <property type="match status" value="1"/>
</dbReference>
<dbReference type="GO" id="GO:0008784">
    <property type="term" value="F:alanine racemase activity"/>
    <property type="evidence" value="ECO:0007669"/>
    <property type="project" value="UniProtKB-UniRule"/>
</dbReference>
<dbReference type="PANTHER" id="PTHR30511:SF0">
    <property type="entry name" value="ALANINE RACEMASE, CATABOLIC-RELATED"/>
    <property type="match status" value="1"/>
</dbReference>
<comment type="similarity">
    <text evidence="4">Belongs to the alanine racemase family.</text>
</comment>
<dbReference type="InterPro" id="IPR000821">
    <property type="entry name" value="Ala_racemase"/>
</dbReference>
<comment type="catalytic activity">
    <reaction evidence="4">
        <text>L-alanine = D-alanine</text>
        <dbReference type="Rhea" id="RHEA:20249"/>
        <dbReference type="ChEBI" id="CHEBI:57416"/>
        <dbReference type="ChEBI" id="CHEBI:57972"/>
        <dbReference type="EC" id="5.1.1.1"/>
    </reaction>
</comment>
<feature type="active site" description="Proton acceptor; specific for D-alanine" evidence="4">
    <location>
        <position position="40"/>
    </location>
</feature>
<evidence type="ECO:0000256" key="1">
    <source>
        <dbReference type="ARBA" id="ARBA00001933"/>
    </source>
</evidence>
<proteinExistence type="inferred from homology"/>
<dbReference type="STRING" id="1802319.A2928_02205"/>
<dbReference type="NCBIfam" id="TIGR00492">
    <property type="entry name" value="alr"/>
    <property type="match status" value="1"/>
</dbReference>
<keyword evidence="3 4" id="KW-0413">Isomerase</keyword>
<dbReference type="GO" id="GO:0030632">
    <property type="term" value="P:D-alanine biosynthetic process"/>
    <property type="evidence" value="ECO:0007669"/>
    <property type="project" value="UniProtKB-UniRule"/>
</dbReference>
<dbReference type="InterPro" id="IPR029066">
    <property type="entry name" value="PLP-binding_barrel"/>
</dbReference>
<dbReference type="Pfam" id="PF01168">
    <property type="entry name" value="Ala_racemase_N"/>
    <property type="match status" value="1"/>
</dbReference>
<evidence type="ECO:0000259" key="7">
    <source>
        <dbReference type="SMART" id="SM01005"/>
    </source>
</evidence>
<comment type="caution">
    <text evidence="8">The sequence shown here is derived from an EMBL/GenBank/DDBJ whole genome shotgun (WGS) entry which is preliminary data.</text>
</comment>
<dbReference type="InterPro" id="IPR011079">
    <property type="entry name" value="Ala_racemase_C"/>
</dbReference>
<comment type="pathway">
    <text evidence="4">Amino-acid biosynthesis; D-alanine biosynthesis; D-alanine from L-alanine: step 1/1.</text>
</comment>
<feature type="modified residue" description="N6-(pyridoxal phosphate)lysine" evidence="4 5">
    <location>
        <position position="40"/>
    </location>
</feature>
<evidence type="ECO:0000256" key="3">
    <source>
        <dbReference type="ARBA" id="ARBA00023235"/>
    </source>
</evidence>
<dbReference type="GO" id="GO:0030170">
    <property type="term" value="F:pyridoxal phosphate binding"/>
    <property type="evidence" value="ECO:0007669"/>
    <property type="project" value="UniProtKB-UniRule"/>
</dbReference>
<dbReference type="FunFam" id="3.20.20.10:FF:000002">
    <property type="entry name" value="Alanine racemase"/>
    <property type="match status" value="1"/>
</dbReference>
<dbReference type="SUPFAM" id="SSF51419">
    <property type="entry name" value="PLP-binding barrel"/>
    <property type="match status" value="1"/>
</dbReference>
<dbReference type="PRINTS" id="PR00992">
    <property type="entry name" value="ALARACEMASE"/>
</dbReference>
<keyword evidence="2 4" id="KW-0663">Pyridoxal phosphate</keyword>
<evidence type="ECO:0000256" key="5">
    <source>
        <dbReference type="PIRSR" id="PIRSR600821-50"/>
    </source>
</evidence>
<evidence type="ECO:0000313" key="9">
    <source>
        <dbReference type="Proteomes" id="UP000176221"/>
    </source>
</evidence>
<organism evidence="8 9">
    <name type="scientific">Candidatus Taylorbacteria bacterium RIFCSPLOWO2_01_FULL_45_15b</name>
    <dbReference type="NCBI Taxonomy" id="1802319"/>
    <lineage>
        <taxon>Bacteria</taxon>
        <taxon>Candidatus Tayloriibacteriota</taxon>
    </lineage>
</organism>
<dbReference type="EC" id="5.1.1.1" evidence="4"/>
<dbReference type="Gene3D" id="2.40.37.10">
    <property type="entry name" value="Lyase, Ornithine Decarboxylase, Chain A, domain 1"/>
    <property type="match status" value="1"/>
</dbReference>
<evidence type="ECO:0000256" key="2">
    <source>
        <dbReference type="ARBA" id="ARBA00022898"/>
    </source>
</evidence>
<gene>
    <name evidence="8" type="ORF">A2928_02205</name>
</gene>
<evidence type="ECO:0000256" key="6">
    <source>
        <dbReference type="PIRSR" id="PIRSR600821-52"/>
    </source>
</evidence>
<accession>A0A1G2N943</accession>
<dbReference type="EMBL" id="MHRX01000057">
    <property type="protein sequence ID" value="OHA31909.1"/>
    <property type="molecule type" value="Genomic_DNA"/>
</dbReference>
<feature type="binding site" evidence="4 6">
    <location>
        <position position="136"/>
    </location>
    <ligand>
        <name>substrate</name>
    </ligand>
</feature>
<dbReference type="SMART" id="SM01005">
    <property type="entry name" value="Ala_racemase_C"/>
    <property type="match status" value="1"/>
</dbReference>
<dbReference type="AlphaFoldDB" id="A0A1G2N943"/>